<dbReference type="InterPro" id="IPR045336">
    <property type="entry name" value="MmgE_PrpD_N"/>
</dbReference>
<dbReference type="Pfam" id="PF03972">
    <property type="entry name" value="MmgE_PrpD_N"/>
    <property type="match status" value="1"/>
</dbReference>
<evidence type="ECO:0000313" key="4">
    <source>
        <dbReference type="EMBL" id="CCQ35671.1"/>
    </source>
</evidence>
<dbReference type="Gene3D" id="1.10.4100.10">
    <property type="entry name" value="2-methylcitrate dehydratase PrpD"/>
    <property type="match status" value="1"/>
</dbReference>
<dbReference type="InterPro" id="IPR005656">
    <property type="entry name" value="MmgE_PrpD"/>
</dbReference>
<dbReference type="Proteomes" id="UP000011867">
    <property type="component" value="Chromosome"/>
</dbReference>
<proteinExistence type="inferred from homology"/>
<comment type="similarity">
    <text evidence="1">Belongs to the PrpD family.</text>
</comment>
<dbReference type="GeneID" id="14650721"/>
<dbReference type="InterPro" id="IPR045337">
    <property type="entry name" value="MmgE_PrpD_C"/>
</dbReference>
<gene>
    <name evidence="4" type="ordered locus">Nmlp_1469</name>
</gene>
<evidence type="ECO:0000256" key="1">
    <source>
        <dbReference type="ARBA" id="ARBA00006174"/>
    </source>
</evidence>
<dbReference type="Pfam" id="PF19305">
    <property type="entry name" value="MmgE_PrpD_C"/>
    <property type="match status" value="1"/>
</dbReference>
<dbReference type="AlphaFoldDB" id="M1XNZ3"/>
<protein>
    <submittedName>
        <fullName evidence="4">PrpD family protein</fullName>
    </submittedName>
</protein>
<feature type="domain" description="MmgE/PrpD C-terminal" evidence="3">
    <location>
        <begin position="254"/>
        <end position="391"/>
    </location>
</feature>
<organism evidence="4 5">
    <name type="scientific">Natronomonas moolapensis (strain DSM 18674 / CECT 7526 / JCM 14361 / 8.8.11)</name>
    <dbReference type="NCBI Taxonomy" id="268739"/>
    <lineage>
        <taxon>Archaea</taxon>
        <taxon>Methanobacteriati</taxon>
        <taxon>Methanobacteriota</taxon>
        <taxon>Stenosarchaea group</taxon>
        <taxon>Halobacteria</taxon>
        <taxon>Halobacteriales</taxon>
        <taxon>Natronomonadaceae</taxon>
        <taxon>Natronomonas</taxon>
    </lineage>
</organism>
<dbReference type="OrthoDB" id="43639at2157"/>
<dbReference type="HOGENOM" id="CLU_026574_3_0_2"/>
<dbReference type="EMBL" id="HF582854">
    <property type="protein sequence ID" value="CCQ35671.1"/>
    <property type="molecule type" value="Genomic_DNA"/>
</dbReference>
<dbReference type="eggNOG" id="arCOG04285">
    <property type="taxonomic scope" value="Archaea"/>
</dbReference>
<dbReference type="SUPFAM" id="SSF103378">
    <property type="entry name" value="2-methylcitrate dehydratase PrpD"/>
    <property type="match status" value="1"/>
</dbReference>
<dbReference type="GO" id="GO:0016829">
    <property type="term" value="F:lyase activity"/>
    <property type="evidence" value="ECO:0007669"/>
    <property type="project" value="InterPro"/>
</dbReference>
<evidence type="ECO:0000259" key="3">
    <source>
        <dbReference type="Pfam" id="PF19305"/>
    </source>
</evidence>
<dbReference type="InterPro" id="IPR042183">
    <property type="entry name" value="MmgE/PrpD_sf_1"/>
</dbReference>
<evidence type="ECO:0000259" key="2">
    <source>
        <dbReference type="Pfam" id="PF03972"/>
    </source>
</evidence>
<dbReference type="STRING" id="268739.Nmlp_1469"/>
<name>M1XNZ3_NATM8</name>
<reference evidence="4 5" key="1">
    <citation type="journal article" date="2013" name="Genome Announc.">
        <title>Genome of the haloarchaeon Natronomonas moolapensis, a neutrophilic member of a previously haloalkaliphilic genus.</title>
        <authorList>
            <person name="Dyall-Smith M.L."/>
            <person name="Pfeiffer F."/>
            <person name="Oberwinkler T."/>
            <person name="Klee K."/>
            <person name="Rampp M."/>
            <person name="Palm P."/>
            <person name="Gross K."/>
            <person name="Schuster S.C."/>
            <person name="Oesterhelt D."/>
        </authorList>
    </citation>
    <scope>NUCLEOTIDE SEQUENCE [LARGE SCALE GENOMIC DNA]</scope>
    <source>
        <strain evidence="5">DSM 18674 / JCM 14361 / 8.8.11</strain>
    </source>
</reference>
<dbReference type="KEGG" id="nmo:Nmlp_1469"/>
<sequence>MTSSEELAGFAAAVEYGRLPDDVREAAKRRLLDAVGVALRNHDRHRVAAIREGLLPAGPSDTRGCRLWGTADVVQPPRAAAGNAVAITAGNGPTFLAPTFAPVGGSLAAVVAAAEAADATGETTLAGIAAALEVHGECAWNAPLDGFHPATHTAVAAAAGAGRAMGFDARTIADAVGIAAGRVALAVGDPDDPLPTGRAARSAVYACSLADSGVSASDAIAAPNGWHDRVGSFELDLDPGCERVRDAAVLPYDAHPYGQSTIEAAIELAGEAPIDPADIDSVTVETFDAAVPEVDPERVAAALVDRELAIHRGDRTDLEPVVEAVTVAPDEALTDRHDRGAIPARVTVEFRDGSVVEAARDGFEGHPSVPETWGLVEEKFHAIAEDIYDRSVRVRTVDTARSFEADGTAELDRLLR</sequence>
<feature type="domain" description="MmgE/PrpD N-terminal" evidence="2">
    <location>
        <begin position="5"/>
        <end position="228"/>
    </location>
</feature>
<dbReference type="PANTHER" id="PTHR16943:SF8">
    <property type="entry name" value="2-METHYLCITRATE DEHYDRATASE"/>
    <property type="match status" value="1"/>
</dbReference>
<accession>M1XNZ3</accession>
<dbReference type="RefSeq" id="WP_015408514.1">
    <property type="nucleotide sequence ID" value="NC_020388.1"/>
</dbReference>
<keyword evidence="5" id="KW-1185">Reference proteome</keyword>
<evidence type="ECO:0000313" key="5">
    <source>
        <dbReference type="Proteomes" id="UP000011867"/>
    </source>
</evidence>
<dbReference type="PANTHER" id="PTHR16943">
    <property type="entry name" value="2-METHYLCITRATE DEHYDRATASE-RELATED"/>
    <property type="match status" value="1"/>
</dbReference>
<dbReference type="InterPro" id="IPR036148">
    <property type="entry name" value="MmgE/PrpD_sf"/>
</dbReference>